<dbReference type="RefSeq" id="WP_057798169.1">
    <property type="nucleotide sequence ID" value="NZ_AZFM01000009.1"/>
</dbReference>
<dbReference type="InterPro" id="IPR024968">
    <property type="entry name" value="SlpA_C_lactobacillus"/>
</dbReference>
<feature type="signal peptide" evidence="1">
    <location>
        <begin position="1"/>
        <end position="25"/>
    </location>
</feature>
<sequence>MKKIKELVMVLLPFALLMLAQPVDADTTKTAKTTNSKTVSKSTKTKSKKDSVKIITTDQKNSYVILNKNTYFVDSNNKKTKSLAKKESGYRIYYARYSGSIIYYGTKSKKWLPSSSVRGTVWYREDNNNMMILSTDSKGVLSYQLYNPVNAVQLRVKRNSYVYNDQGLLNKGTVITLKKGQKVTGYALKTVNGTQFYITDQGWVKAKNLEKIPVSNKTVKKTKKK</sequence>
<name>A0A0R1UAT5_9LACO</name>
<organism evidence="3 4">
    <name type="scientific">Lactobacillus kalixensis DSM 16043</name>
    <dbReference type="NCBI Taxonomy" id="1423763"/>
    <lineage>
        <taxon>Bacteria</taxon>
        <taxon>Bacillati</taxon>
        <taxon>Bacillota</taxon>
        <taxon>Bacilli</taxon>
        <taxon>Lactobacillales</taxon>
        <taxon>Lactobacillaceae</taxon>
        <taxon>Lactobacillus</taxon>
    </lineage>
</organism>
<keyword evidence="4" id="KW-1185">Reference proteome</keyword>
<dbReference type="EMBL" id="AZFM01000009">
    <property type="protein sequence ID" value="KRL90486.1"/>
    <property type="molecule type" value="Genomic_DNA"/>
</dbReference>
<evidence type="ECO:0000256" key="1">
    <source>
        <dbReference type="SAM" id="SignalP"/>
    </source>
</evidence>
<dbReference type="PATRIC" id="fig|1423763.3.peg.1974"/>
<dbReference type="AlphaFoldDB" id="A0A0R1UAT5"/>
<feature type="domain" description="S-layer protein C-terminal" evidence="2">
    <location>
        <begin position="150"/>
        <end position="200"/>
    </location>
</feature>
<dbReference type="STRING" id="1423763.FC46_GL001931"/>
<dbReference type="OrthoDB" id="2323266at2"/>
<evidence type="ECO:0000313" key="3">
    <source>
        <dbReference type="EMBL" id="KRL90486.1"/>
    </source>
</evidence>
<keyword evidence="1" id="KW-0732">Signal</keyword>
<feature type="chain" id="PRO_5006411572" evidence="1">
    <location>
        <begin position="26"/>
        <end position="225"/>
    </location>
</feature>
<dbReference type="Pfam" id="PF03217">
    <property type="entry name" value="SlpA"/>
    <property type="match status" value="1"/>
</dbReference>
<accession>A0A0R1UAT5</accession>
<gene>
    <name evidence="3" type="ORF">FC46_GL001931</name>
</gene>
<comment type="caution">
    <text evidence="3">The sequence shown here is derived from an EMBL/GenBank/DDBJ whole genome shotgun (WGS) entry which is preliminary data.</text>
</comment>
<reference evidence="3 4" key="1">
    <citation type="journal article" date="2015" name="Genome Announc.">
        <title>Expanding the biotechnology potential of lactobacilli through comparative genomics of 213 strains and associated genera.</title>
        <authorList>
            <person name="Sun Z."/>
            <person name="Harris H.M."/>
            <person name="McCann A."/>
            <person name="Guo C."/>
            <person name="Argimon S."/>
            <person name="Zhang W."/>
            <person name="Yang X."/>
            <person name="Jeffery I.B."/>
            <person name="Cooney J.C."/>
            <person name="Kagawa T.F."/>
            <person name="Liu W."/>
            <person name="Song Y."/>
            <person name="Salvetti E."/>
            <person name="Wrobel A."/>
            <person name="Rasinkangas P."/>
            <person name="Parkhill J."/>
            <person name="Rea M.C."/>
            <person name="O'Sullivan O."/>
            <person name="Ritari J."/>
            <person name="Douillard F.P."/>
            <person name="Paul Ross R."/>
            <person name="Yang R."/>
            <person name="Briner A.E."/>
            <person name="Felis G.E."/>
            <person name="de Vos W.M."/>
            <person name="Barrangou R."/>
            <person name="Klaenhammer T.R."/>
            <person name="Caufield P.W."/>
            <person name="Cui Y."/>
            <person name="Zhang H."/>
            <person name="O'Toole P.W."/>
        </authorList>
    </citation>
    <scope>NUCLEOTIDE SEQUENCE [LARGE SCALE GENOMIC DNA]</scope>
    <source>
        <strain evidence="3 4">DSM 16043</strain>
    </source>
</reference>
<protein>
    <submittedName>
        <fullName evidence="3">Gametolysin</fullName>
    </submittedName>
</protein>
<evidence type="ECO:0000313" key="4">
    <source>
        <dbReference type="Proteomes" id="UP000051036"/>
    </source>
</evidence>
<proteinExistence type="predicted"/>
<evidence type="ECO:0000259" key="2">
    <source>
        <dbReference type="Pfam" id="PF03217"/>
    </source>
</evidence>
<dbReference type="Proteomes" id="UP000051036">
    <property type="component" value="Unassembled WGS sequence"/>
</dbReference>